<dbReference type="InterPro" id="IPR004843">
    <property type="entry name" value="Calcineurin-like_PHP"/>
</dbReference>
<protein>
    <submittedName>
        <fullName evidence="3">Metallophosphoesterase</fullName>
    </submittedName>
</protein>
<dbReference type="RefSeq" id="WP_211142305.1">
    <property type="nucleotide sequence ID" value="NZ_JAEEGB010000008.1"/>
</dbReference>
<evidence type="ECO:0000259" key="2">
    <source>
        <dbReference type="Pfam" id="PF00149"/>
    </source>
</evidence>
<evidence type="ECO:0000256" key="1">
    <source>
        <dbReference type="SAM" id="Phobius"/>
    </source>
</evidence>
<keyword evidence="1" id="KW-1133">Transmembrane helix</keyword>
<sequence>MIYLIGILFLSIFAAANIFVGLRGWEIIKQLMPFVNIYLYWVLFALIVSSFFIGRMGRRFLPTSIDRIFNLIGSYWLAILLYFLIMTVFIIIIRLILKVTGAGTYYRGTYDIELILDATAIFIISVILIYGTYNANHSKVVEYDITINKNAGNLKKLNIVTISDIHLGSIIGKNRLNKMVEEVNKLNPDIVLFCGDIIDDDINPFIEEHMEESFKKIKSKYGIYAVLGNHEYIGRNIEKIEKAYKDADITLLKDNVEKIQDSFYVVGRDDVSAQRFSGKSRSDISQLIKECDKSLPIVVLDHQPVKLEDAEKAGVDLQFSGHTHKGQFFPTDLITKKIFKIDWGYLKENNFNIIVTSGFGTWGPPIRVGSSSEIVKTEVTFRQ</sequence>
<dbReference type="AlphaFoldDB" id="A0A934HXJ2"/>
<dbReference type="PANTHER" id="PTHR31302:SF0">
    <property type="entry name" value="TRANSMEMBRANE PROTEIN WITH METALLOPHOSPHOESTERASE DOMAIN"/>
    <property type="match status" value="1"/>
</dbReference>
<name>A0A934HXJ2_9CLOT</name>
<feature type="domain" description="Calcineurin-like phosphoesterase" evidence="2">
    <location>
        <begin position="158"/>
        <end position="325"/>
    </location>
</feature>
<dbReference type="SUPFAM" id="SSF56300">
    <property type="entry name" value="Metallo-dependent phosphatases"/>
    <property type="match status" value="1"/>
</dbReference>
<accession>A0A934HXJ2</accession>
<gene>
    <name evidence="3" type="ORF">I6U51_08800</name>
</gene>
<keyword evidence="4" id="KW-1185">Reference proteome</keyword>
<evidence type="ECO:0000313" key="4">
    <source>
        <dbReference type="Proteomes" id="UP000622687"/>
    </source>
</evidence>
<dbReference type="InterPro" id="IPR051158">
    <property type="entry name" value="Metallophosphoesterase_sf"/>
</dbReference>
<reference evidence="3" key="1">
    <citation type="submission" date="2020-12" db="EMBL/GenBank/DDBJ databases">
        <title>Clostridium thailandense sp. nov., a novel acetogenic bacterium isolated from peat land soil in Thailand.</title>
        <authorList>
            <person name="Chaikitkaew S."/>
            <person name="Birkeland N.K."/>
        </authorList>
    </citation>
    <scope>NUCLEOTIDE SEQUENCE</scope>
    <source>
        <strain evidence="3">DSM 17425</strain>
    </source>
</reference>
<dbReference type="GO" id="GO:0016787">
    <property type="term" value="F:hydrolase activity"/>
    <property type="evidence" value="ECO:0007669"/>
    <property type="project" value="InterPro"/>
</dbReference>
<dbReference type="InterPro" id="IPR029052">
    <property type="entry name" value="Metallo-depent_PP-like"/>
</dbReference>
<organism evidence="3 4">
    <name type="scientific">Clostridium aciditolerans</name>
    <dbReference type="NCBI Taxonomy" id="339861"/>
    <lineage>
        <taxon>Bacteria</taxon>
        <taxon>Bacillati</taxon>
        <taxon>Bacillota</taxon>
        <taxon>Clostridia</taxon>
        <taxon>Eubacteriales</taxon>
        <taxon>Clostridiaceae</taxon>
        <taxon>Clostridium</taxon>
    </lineage>
</organism>
<dbReference type="Pfam" id="PF00149">
    <property type="entry name" value="Metallophos"/>
    <property type="match status" value="1"/>
</dbReference>
<feature type="transmembrane region" description="Helical" evidence="1">
    <location>
        <begin position="6"/>
        <end position="25"/>
    </location>
</feature>
<feature type="transmembrane region" description="Helical" evidence="1">
    <location>
        <begin position="74"/>
        <end position="93"/>
    </location>
</feature>
<dbReference type="EMBL" id="JAEEGB010000008">
    <property type="protein sequence ID" value="MBI6872812.1"/>
    <property type="molecule type" value="Genomic_DNA"/>
</dbReference>
<feature type="transmembrane region" description="Helical" evidence="1">
    <location>
        <begin position="114"/>
        <end position="133"/>
    </location>
</feature>
<proteinExistence type="predicted"/>
<keyword evidence="1" id="KW-0812">Transmembrane</keyword>
<feature type="transmembrane region" description="Helical" evidence="1">
    <location>
        <begin position="37"/>
        <end position="54"/>
    </location>
</feature>
<keyword evidence="1" id="KW-0472">Membrane</keyword>
<comment type="caution">
    <text evidence="3">The sequence shown here is derived from an EMBL/GenBank/DDBJ whole genome shotgun (WGS) entry which is preliminary data.</text>
</comment>
<dbReference type="CDD" id="cd07385">
    <property type="entry name" value="MPP_YkuE_C"/>
    <property type="match status" value="1"/>
</dbReference>
<evidence type="ECO:0000313" key="3">
    <source>
        <dbReference type="EMBL" id="MBI6872812.1"/>
    </source>
</evidence>
<dbReference type="PANTHER" id="PTHR31302">
    <property type="entry name" value="TRANSMEMBRANE PROTEIN WITH METALLOPHOSPHOESTERASE DOMAIN-RELATED"/>
    <property type="match status" value="1"/>
</dbReference>
<dbReference type="Gene3D" id="3.60.21.10">
    <property type="match status" value="1"/>
</dbReference>
<dbReference type="Proteomes" id="UP000622687">
    <property type="component" value="Unassembled WGS sequence"/>
</dbReference>